<comment type="caution">
    <text evidence="16">The sequence shown here is derived from an EMBL/GenBank/DDBJ whole genome shotgun (WGS) entry which is preliminary data.</text>
</comment>
<keyword evidence="4 13" id="KW-0963">Cytoplasm</keyword>
<name>A0A7C0Y5Q7_9BACT</name>
<protein>
    <recommendedName>
        <fullName evidence="3 13">Beta-ketoacyl-[acyl-carrier-protein] synthase III</fullName>
        <shortName evidence="13">Beta-ketoacyl-ACP synthase III</shortName>
        <shortName evidence="13">KAS III</shortName>
        <ecNumber evidence="3 13">2.3.1.180</ecNumber>
    </recommendedName>
    <alternativeName>
        <fullName evidence="13">3-oxoacyl-[acyl-carrier-protein] synthase 3</fullName>
    </alternativeName>
    <alternativeName>
        <fullName evidence="13">3-oxoacyl-[acyl-carrier-protein] synthase III</fullName>
    </alternativeName>
</protein>
<keyword evidence="9 13" id="KW-0275">Fatty acid biosynthesis</keyword>
<dbReference type="CDD" id="cd00830">
    <property type="entry name" value="KAS_III"/>
    <property type="match status" value="1"/>
</dbReference>
<evidence type="ECO:0000256" key="2">
    <source>
        <dbReference type="ARBA" id="ARBA00008642"/>
    </source>
</evidence>
<keyword evidence="5 13" id="KW-0444">Lipid biosynthesis</keyword>
<keyword evidence="7 13" id="KW-0276">Fatty acid metabolism</keyword>
<accession>A0A7C0Y5Q7</accession>
<dbReference type="PANTHER" id="PTHR34069">
    <property type="entry name" value="3-OXOACYL-[ACYL-CARRIER-PROTEIN] SYNTHASE 3"/>
    <property type="match status" value="1"/>
</dbReference>
<feature type="active site" evidence="13">
    <location>
        <position position="113"/>
    </location>
</feature>
<evidence type="ECO:0000259" key="15">
    <source>
        <dbReference type="Pfam" id="PF08545"/>
    </source>
</evidence>
<evidence type="ECO:0000256" key="11">
    <source>
        <dbReference type="ARBA" id="ARBA00023315"/>
    </source>
</evidence>
<dbReference type="Pfam" id="PF08541">
    <property type="entry name" value="ACP_syn_III_C"/>
    <property type="match status" value="1"/>
</dbReference>
<dbReference type="NCBIfam" id="TIGR00747">
    <property type="entry name" value="fabH"/>
    <property type="match status" value="1"/>
</dbReference>
<dbReference type="InterPro" id="IPR013751">
    <property type="entry name" value="ACP_syn_III_N"/>
</dbReference>
<evidence type="ECO:0000259" key="14">
    <source>
        <dbReference type="Pfam" id="PF08541"/>
    </source>
</evidence>
<evidence type="ECO:0000256" key="8">
    <source>
        <dbReference type="ARBA" id="ARBA00023098"/>
    </source>
</evidence>
<evidence type="ECO:0000256" key="10">
    <source>
        <dbReference type="ARBA" id="ARBA00023268"/>
    </source>
</evidence>
<dbReference type="EMBL" id="DQWS01000107">
    <property type="protein sequence ID" value="HDD52975.1"/>
    <property type="molecule type" value="Genomic_DNA"/>
</dbReference>
<dbReference type="NCBIfam" id="NF006829">
    <property type="entry name" value="PRK09352.1"/>
    <property type="match status" value="1"/>
</dbReference>
<dbReference type="SUPFAM" id="SSF53901">
    <property type="entry name" value="Thiolase-like"/>
    <property type="match status" value="1"/>
</dbReference>
<dbReference type="EC" id="2.3.1.180" evidence="3 13"/>
<dbReference type="HAMAP" id="MF_01815">
    <property type="entry name" value="FabH"/>
    <property type="match status" value="1"/>
</dbReference>
<evidence type="ECO:0000256" key="12">
    <source>
        <dbReference type="ARBA" id="ARBA00051096"/>
    </source>
</evidence>
<evidence type="ECO:0000313" key="16">
    <source>
        <dbReference type="EMBL" id="HDD52975.1"/>
    </source>
</evidence>
<dbReference type="GO" id="GO:0005737">
    <property type="term" value="C:cytoplasm"/>
    <property type="evidence" value="ECO:0007669"/>
    <property type="project" value="UniProtKB-SubCell"/>
</dbReference>
<dbReference type="FunFam" id="3.40.47.10:FF:000004">
    <property type="entry name" value="3-oxoacyl-[acyl-carrier-protein] synthase 3"/>
    <property type="match status" value="1"/>
</dbReference>
<dbReference type="GO" id="GO:0006633">
    <property type="term" value="P:fatty acid biosynthetic process"/>
    <property type="evidence" value="ECO:0007669"/>
    <property type="project" value="UniProtKB-UniRule"/>
</dbReference>
<dbReference type="PANTHER" id="PTHR34069:SF2">
    <property type="entry name" value="BETA-KETOACYL-[ACYL-CARRIER-PROTEIN] SYNTHASE III"/>
    <property type="match status" value="1"/>
</dbReference>
<keyword evidence="6 13" id="KW-0808">Transferase</keyword>
<comment type="domain">
    <text evidence="13">The last Arg residue of the ACP-binding site is essential for the weak association between ACP/AcpP and FabH.</text>
</comment>
<dbReference type="GO" id="GO:0004315">
    <property type="term" value="F:3-oxoacyl-[acyl-carrier-protein] synthase activity"/>
    <property type="evidence" value="ECO:0007669"/>
    <property type="project" value="InterPro"/>
</dbReference>
<evidence type="ECO:0000256" key="5">
    <source>
        <dbReference type="ARBA" id="ARBA00022516"/>
    </source>
</evidence>
<dbReference type="Proteomes" id="UP000885690">
    <property type="component" value="Unassembled WGS sequence"/>
</dbReference>
<dbReference type="AlphaFoldDB" id="A0A7C0Y5Q7"/>
<evidence type="ECO:0000256" key="7">
    <source>
        <dbReference type="ARBA" id="ARBA00022832"/>
    </source>
</evidence>
<feature type="active site" evidence="13">
    <location>
        <position position="283"/>
    </location>
</feature>
<sequence>MAEAYIKGIGTYAPQRVMTNFDWEKLVDTTNEWIIQRTGIKERRIAAPEEVTSDLGAQAAKEAMEAAGVSSEDIDLLICATASPDTILPSTACWMQPKLGLEGKPAFDISAACSGFAYGLAIAEQFVRTGKHRNVLVVGAEMLSRMMDWKDRSICVLLADGAGAAVVSPEGGGGRILGSRLHADGTYAELLWLPAGGTKMPASHETVDKRLHYYIMKGNELFKIAVKSMADVTRELLEEVGLSEKDIDWIIPHQANIRILQSLAKRLRVSWDRVVVNIERYGNTSAASIPLAWDEALKDGRIKRGDRLLLVSFGGGLTWSAILVEW</sequence>
<comment type="function">
    <text evidence="13">Catalyzes the condensation reaction of fatty acid synthesis by the addition to an acyl acceptor of two carbons from malonyl-ACP. Catalyzes the first condensation reaction which initiates fatty acid synthesis and may therefore play a role in governing the total rate of fatty acid production. Possesses both acetoacetyl-ACP synthase and acetyl transacylase activities. Its substrate specificity determines the biosynthesis of branched-chain and/or straight-chain of fatty acids.</text>
</comment>
<feature type="domain" description="Beta-ketoacyl-[acyl-carrier-protein] synthase III C-terminal" evidence="14">
    <location>
        <begin position="237"/>
        <end position="326"/>
    </location>
</feature>
<dbReference type="InterPro" id="IPR004655">
    <property type="entry name" value="FabH"/>
</dbReference>
<organism evidence="16">
    <name type="scientific">Thermosulfidibacter takaii</name>
    <dbReference type="NCBI Taxonomy" id="412593"/>
    <lineage>
        <taxon>Bacteria</taxon>
        <taxon>Pseudomonadati</taxon>
        <taxon>Thermosulfidibacterota</taxon>
        <taxon>Thermosulfidibacteria</taxon>
        <taxon>Thermosulfidibacterales</taxon>
        <taxon>Thermosulfidibacteraceae</taxon>
    </lineage>
</organism>
<gene>
    <name evidence="13" type="primary">fabH</name>
    <name evidence="16" type="ORF">ENF32_02760</name>
</gene>
<evidence type="ECO:0000256" key="4">
    <source>
        <dbReference type="ARBA" id="ARBA00022490"/>
    </source>
</evidence>
<dbReference type="Pfam" id="PF08545">
    <property type="entry name" value="ACP_syn_III"/>
    <property type="match status" value="1"/>
</dbReference>
<dbReference type="UniPathway" id="UPA00094"/>
<evidence type="ECO:0000256" key="13">
    <source>
        <dbReference type="HAMAP-Rule" id="MF_01815"/>
    </source>
</evidence>
<comment type="pathway">
    <text evidence="1 13">Lipid metabolism; fatty acid biosynthesis.</text>
</comment>
<comment type="subcellular location">
    <subcellularLocation>
        <location evidence="13">Cytoplasm</location>
    </subcellularLocation>
</comment>
<dbReference type="InterPro" id="IPR013747">
    <property type="entry name" value="ACP_syn_III_C"/>
</dbReference>
<dbReference type="InterPro" id="IPR016039">
    <property type="entry name" value="Thiolase-like"/>
</dbReference>
<feature type="active site" evidence="13">
    <location>
        <position position="253"/>
    </location>
</feature>
<evidence type="ECO:0000256" key="6">
    <source>
        <dbReference type="ARBA" id="ARBA00022679"/>
    </source>
</evidence>
<dbReference type="Gene3D" id="3.40.47.10">
    <property type="match status" value="1"/>
</dbReference>
<comment type="subunit">
    <text evidence="13">Homodimer.</text>
</comment>
<feature type="region of interest" description="ACP-binding" evidence="13">
    <location>
        <begin position="254"/>
        <end position="258"/>
    </location>
</feature>
<proteinExistence type="inferred from homology"/>
<dbReference type="GO" id="GO:0044550">
    <property type="term" value="P:secondary metabolite biosynthetic process"/>
    <property type="evidence" value="ECO:0007669"/>
    <property type="project" value="TreeGrafter"/>
</dbReference>
<evidence type="ECO:0000256" key="1">
    <source>
        <dbReference type="ARBA" id="ARBA00005194"/>
    </source>
</evidence>
<comment type="catalytic activity">
    <reaction evidence="12">
        <text>malonyl-[ACP] + acetyl-CoA + H(+) = 3-oxobutanoyl-[ACP] + CO2 + CoA</text>
        <dbReference type="Rhea" id="RHEA:12080"/>
        <dbReference type="Rhea" id="RHEA-COMP:9623"/>
        <dbReference type="Rhea" id="RHEA-COMP:9625"/>
        <dbReference type="ChEBI" id="CHEBI:15378"/>
        <dbReference type="ChEBI" id="CHEBI:16526"/>
        <dbReference type="ChEBI" id="CHEBI:57287"/>
        <dbReference type="ChEBI" id="CHEBI:57288"/>
        <dbReference type="ChEBI" id="CHEBI:78449"/>
        <dbReference type="ChEBI" id="CHEBI:78450"/>
        <dbReference type="EC" id="2.3.1.180"/>
    </reaction>
    <physiologicalReaction direction="left-to-right" evidence="12">
        <dbReference type="Rhea" id="RHEA:12081"/>
    </physiologicalReaction>
</comment>
<keyword evidence="8 13" id="KW-0443">Lipid metabolism</keyword>
<evidence type="ECO:0000256" key="9">
    <source>
        <dbReference type="ARBA" id="ARBA00023160"/>
    </source>
</evidence>
<keyword evidence="11 13" id="KW-0012">Acyltransferase</keyword>
<dbReference type="GO" id="GO:0033818">
    <property type="term" value="F:beta-ketoacyl-acyl-carrier-protein synthase III activity"/>
    <property type="evidence" value="ECO:0007669"/>
    <property type="project" value="UniProtKB-UniRule"/>
</dbReference>
<comment type="similarity">
    <text evidence="2 13">Belongs to the thiolase-like superfamily. FabH family.</text>
</comment>
<keyword evidence="10 13" id="KW-0511">Multifunctional enzyme</keyword>
<reference evidence="16" key="1">
    <citation type="journal article" date="2020" name="mSystems">
        <title>Genome- and Community-Level Interaction Insights into Carbon Utilization and Element Cycling Functions of Hydrothermarchaeota in Hydrothermal Sediment.</title>
        <authorList>
            <person name="Zhou Z."/>
            <person name="Liu Y."/>
            <person name="Xu W."/>
            <person name="Pan J."/>
            <person name="Luo Z.H."/>
            <person name="Li M."/>
        </authorList>
    </citation>
    <scope>NUCLEOTIDE SEQUENCE [LARGE SCALE GENOMIC DNA]</scope>
    <source>
        <strain evidence="16">HyVt-115</strain>
    </source>
</reference>
<evidence type="ECO:0000256" key="3">
    <source>
        <dbReference type="ARBA" id="ARBA00012333"/>
    </source>
</evidence>
<feature type="domain" description="Beta-ketoacyl-[acyl-carrier-protein] synthase III N-terminal" evidence="15">
    <location>
        <begin position="107"/>
        <end position="185"/>
    </location>
</feature>